<organism evidence="1 2">
    <name type="scientific">Aurantiacibacter atlanticus</name>
    <dbReference type="NCBI Taxonomy" id="1648404"/>
    <lineage>
        <taxon>Bacteria</taxon>
        <taxon>Pseudomonadati</taxon>
        <taxon>Pseudomonadota</taxon>
        <taxon>Alphaproteobacteria</taxon>
        <taxon>Sphingomonadales</taxon>
        <taxon>Erythrobacteraceae</taxon>
        <taxon>Aurantiacibacter</taxon>
    </lineage>
</organism>
<dbReference type="RefSeq" id="WP_063612599.1">
    <property type="nucleotide sequence ID" value="NZ_CP015441.1"/>
</dbReference>
<accession>A0A168M513</accession>
<dbReference type="OrthoDB" id="4528132at2"/>
<geneLocation type="plasmid" evidence="2"/>
<gene>
    <name evidence="1" type="ORF">CP97_14936</name>
</gene>
<dbReference type="EMBL" id="CP015441">
    <property type="protein sequence ID" value="ANC50626.1"/>
    <property type="molecule type" value="Genomic_DNA"/>
</dbReference>
<name>A0A168M513_9SPHN</name>
<evidence type="ECO:0000313" key="2">
    <source>
        <dbReference type="Proteomes" id="UP000059113"/>
    </source>
</evidence>
<dbReference type="Proteomes" id="UP000059113">
    <property type="component" value="Plasmid"/>
</dbReference>
<keyword evidence="1" id="KW-0614">Plasmid</keyword>
<reference evidence="1 2" key="1">
    <citation type="submission" date="2016-04" db="EMBL/GenBank/DDBJ databases">
        <title>The complete genome sequence of Erythrobacter atlanticus s21-N3.</title>
        <authorList>
            <person name="Wang W."/>
            <person name="Wang L."/>
            <person name="Zhuang L."/>
            <person name="Shao Z."/>
        </authorList>
    </citation>
    <scope>NUCLEOTIDE SEQUENCE [LARGE SCALE GENOMIC DNA]</scope>
    <source>
        <strain evidence="2">s21-N3</strain>
        <plasmid evidence="2">Plasmid</plasmid>
    </source>
</reference>
<keyword evidence="2" id="KW-1185">Reference proteome</keyword>
<dbReference type="AlphaFoldDB" id="A0A168M513"/>
<proteinExistence type="predicted"/>
<evidence type="ECO:0000313" key="1">
    <source>
        <dbReference type="EMBL" id="ANC50626.1"/>
    </source>
</evidence>
<protein>
    <submittedName>
        <fullName evidence="1">Uncharacterized protein</fullName>
    </submittedName>
</protein>
<dbReference type="KEGG" id="ery:CP97_14936"/>
<sequence>MGTEIYHLRAIRERGEELLEAKERYGMFAEAVDDDLHRRGGPPLPCLMTFTSGRITHTGTLYVGNKAAEGAKRINISDVDELIGPLRTGDIVELVPDGLKSTVREQLCRSCLIRGEAAEAVLEAVRQLDPPLASYIERFEIERVRIARLPRSTREALALEKESVGTALAFAGIDRREMHGWTMPSDDSASFLDGLEQVRLREDAMVMHDMRSVPGFDYIRPVARSAAVFKSGAVTLTLVLANHLAIEEQLGADLLYFNETYQAFTLIQYKAMESGGGSSPVFRLPNERLAEEIGRMRDHLGTLRRCPPNQACEGYRLLENPFFLKLCPRIDFEPADTGLVKGMYLPLDYWDLIEADPRKVGPRGGRLVSFENVGRYFDNTSFIPLVAGGWIGTTAEQSAVLKPIVRQLIEEGRSLTVAVARGGKRPPPDRFALYQTATEAERQQVHVRRG</sequence>